<dbReference type="AlphaFoldDB" id="A0A3N4PLU4"/>
<dbReference type="InterPro" id="IPR012938">
    <property type="entry name" value="Glc/Sorbosone_DH"/>
</dbReference>
<feature type="chain" id="PRO_5018113249" evidence="1">
    <location>
        <begin position="22"/>
        <end position="374"/>
    </location>
</feature>
<dbReference type="RefSeq" id="WP_123848644.1">
    <property type="nucleotide sequence ID" value="NZ_RPDH01000002.1"/>
</dbReference>
<dbReference type="PROSITE" id="PS51257">
    <property type="entry name" value="PROKAR_LIPOPROTEIN"/>
    <property type="match status" value="1"/>
</dbReference>
<dbReference type="OrthoDB" id="9770043at2"/>
<feature type="signal peptide" evidence="1">
    <location>
        <begin position="1"/>
        <end position="21"/>
    </location>
</feature>
<feature type="domain" description="Glucose/Sorbosone dehydrogenase" evidence="2">
    <location>
        <begin position="55"/>
        <end position="368"/>
    </location>
</feature>
<reference evidence="3 4" key="1">
    <citation type="submission" date="2018-11" db="EMBL/GenBank/DDBJ databases">
        <title>Chitinophaga lutea sp.nov., isolate from arsenic contaminated soil.</title>
        <authorList>
            <person name="Zong Y."/>
        </authorList>
    </citation>
    <scope>NUCLEOTIDE SEQUENCE [LARGE SCALE GENOMIC DNA]</scope>
    <source>
        <strain evidence="3 4">ZY74</strain>
    </source>
</reference>
<protein>
    <submittedName>
        <fullName evidence="3">PQQ-dependent sugar dehydrogenase</fullName>
    </submittedName>
</protein>
<organism evidence="3 4">
    <name type="scientific">Chitinophaga lutea</name>
    <dbReference type="NCBI Taxonomy" id="2488634"/>
    <lineage>
        <taxon>Bacteria</taxon>
        <taxon>Pseudomonadati</taxon>
        <taxon>Bacteroidota</taxon>
        <taxon>Chitinophagia</taxon>
        <taxon>Chitinophagales</taxon>
        <taxon>Chitinophagaceae</taxon>
        <taxon>Chitinophaga</taxon>
    </lineage>
</organism>
<evidence type="ECO:0000259" key="2">
    <source>
        <dbReference type="Pfam" id="PF07995"/>
    </source>
</evidence>
<evidence type="ECO:0000313" key="4">
    <source>
        <dbReference type="Proteomes" id="UP000278351"/>
    </source>
</evidence>
<sequence>MKPAAISTALLALLCAGTLLTASCSKKNPGNNGNNGEDPTWPKDSVRVVVQEGISRPWEILWGPDSHLWITERGGKISRVDPKTGELKPLLTISDVVATGEGGLLGMVLHPSFSTQPFVYVVYNYGSPYREKVVRFRYENNTLTSPLTIIDNIPAAGIHNGSRLLINGDKLFITTGDAATGANAQLTNSVSGKVLRLNLDGSVPADNPFAGNPVWSYGHRNPQGLVMANNILYAAEHGAGIEDEVNIIEKQRNYGWPTVEGPCNTSAENTFCTANNVKQPIWSTGASTYALCGMDYYNHDRIPQWKNSLLVVSLKNATLYQLKLSGDGQSVSARKDYFVNAFGRLRDVCVSPAGRVYICTDTSPGKIIEVSKPE</sequence>
<dbReference type="EMBL" id="RPDH01000002">
    <property type="protein sequence ID" value="RPE09663.1"/>
    <property type="molecule type" value="Genomic_DNA"/>
</dbReference>
<dbReference type="SUPFAM" id="SSF50952">
    <property type="entry name" value="Soluble quinoprotein glucose dehydrogenase"/>
    <property type="match status" value="1"/>
</dbReference>
<dbReference type="Gene3D" id="2.120.10.30">
    <property type="entry name" value="TolB, C-terminal domain"/>
    <property type="match status" value="1"/>
</dbReference>
<dbReference type="PANTHER" id="PTHR19328">
    <property type="entry name" value="HEDGEHOG-INTERACTING PROTEIN"/>
    <property type="match status" value="1"/>
</dbReference>
<dbReference type="InterPro" id="IPR011041">
    <property type="entry name" value="Quinoprot_gluc/sorb_DH_b-prop"/>
</dbReference>
<keyword evidence="1" id="KW-0732">Signal</keyword>
<evidence type="ECO:0000313" key="3">
    <source>
        <dbReference type="EMBL" id="RPE09663.1"/>
    </source>
</evidence>
<comment type="caution">
    <text evidence="3">The sequence shown here is derived from an EMBL/GenBank/DDBJ whole genome shotgun (WGS) entry which is preliminary data.</text>
</comment>
<dbReference type="Proteomes" id="UP000278351">
    <property type="component" value="Unassembled WGS sequence"/>
</dbReference>
<evidence type="ECO:0000256" key="1">
    <source>
        <dbReference type="SAM" id="SignalP"/>
    </source>
</evidence>
<dbReference type="PANTHER" id="PTHR19328:SF13">
    <property type="entry name" value="HIPL1 PROTEIN"/>
    <property type="match status" value="1"/>
</dbReference>
<name>A0A3N4PLU4_9BACT</name>
<dbReference type="InterPro" id="IPR011042">
    <property type="entry name" value="6-blade_b-propeller_TolB-like"/>
</dbReference>
<proteinExistence type="predicted"/>
<keyword evidence="4" id="KW-1185">Reference proteome</keyword>
<dbReference type="Pfam" id="PF07995">
    <property type="entry name" value="GSDH"/>
    <property type="match status" value="1"/>
</dbReference>
<gene>
    <name evidence="3" type="ORF">EGT74_22045</name>
</gene>
<accession>A0A3N4PLU4</accession>